<dbReference type="OrthoDB" id="9811597at2"/>
<name>A0A6N7IUE6_9FIRM</name>
<dbReference type="SMART" id="SM00966">
    <property type="entry name" value="SpoVT_AbrB"/>
    <property type="match status" value="1"/>
</dbReference>
<keyword evidence="1 3" id="KW-0238">DNA-binding</keyword>
<protein>
    <submittedName>
        <fullName evidence="3">AbrB/MazE/SpoVT family DNA-binding domain-containing protein</fullName>
    </submittedName>
</protein>
<evidence type="ECO:0000313" key="4">
    <source>
        <dbReference type="Proteomes" id="UP000441717"/>
    </source>
</evidence>
<dbReference type="AlphaFoldDB" id="A0A6N7IUE6"/>
<accession>A0A6N7IUE6</accession>
<dbReference type="GO" id="GO:0003677">
    <property type="term" value="F:DNA binding"/>
    <property type="evidence" value="ECO:0007669"/>
    <property type="project" value="UniProtKB-UniRule"/>
</dbReference>
<gene>
    <name evidence="3" type="ORF">GFC01_16060</name>
</gene>
<dbReference type="PROSITE" id="PS51740">
    <property type="entry name" value="SPOVT_ABRB"/>
    <property type="match status" value="1"/>
</dbReference>
<dbReference type="Gene3D" id="2.10.260.10">
    <property type="match status" value="1"/>
</dbReference>
<evidence type="ECO:0000259" key="2">
    <source>
        <dbReference type="PROSITE" id="PS51740"/>
    </source>
</evidence>
<dbReference type="RefSeq" id="WP_152948203.1">
    <property type="nucleotide sequence ID" value="NZ_WHYR01000064.1"/>
</dbReference>
<evidence type="ECO:0000256" key="1">
    <source>
        <dbReference type="PROSITE-ProRule" id="PRU01076"/>
    </source>
</evidence>
<keyword evidence="4" id="KW-1185">Reference proteome</keyword>
<dbReference type="NCBIfam" id="TIGR01439">
    <property type="entry name" value="lp_hng_hel_AbrB"/>
    <property type="match status" value="1"/>
</dbReference>
<dbReference type="SUPFAM" id="SSF89447">
    <property type="entry name" value="AbrB/MazE/MraZ-like"/>
    <property type="match status" value="1"/>
</dbReference>
<dbReference type="Proteomes" id="UP000441717">
    <property type="component" value="Unassembled WGS sequence"/>
</dbReference>
<dbReference type="InterPro" id="IPR037914">
    <property type="entry name" value="SpoVT-AbrB_sf"/>
</dbReference>
<feature type="domain" description="SpoVT-AbrB" evidence="2">
    <location>
        <begin position="1"/>
        <end position="47"/>
    </location>
</feature>
<dbReference type="EMBL" id="WHYR01000064">
    <property type="protein sequence ID" value="MQL53746.1"/>
    <property type="molecule type" value="Genomic_DNA"/>
</dbReference>
<organism evidence="3 4">
    <name type="scientific">Desulfofundulus thermobenzoicus</name>
    <dbReference type="NCBI Taxonomy" id="29376"/>
    <lineage>
        <taxon>Bacteria</taxon>
        <taxon>Bacillati</taxon>
        <taxon>Bacillota</taxon>
        <taxon>Clostridia</taxon>
        <taxon>Eubacteriales</taxon>
        <taxon>Peptococcaceae</taxon>
        <taxon>Desulfofundulus</taxon>
    </lineage>
</organism>
<evidence type="ECO:0000313" key="3">
    <source>
        <dbReference type="EMBL" id="MQL53746.1"/>
    </source>
</evidence>
<dbReference type="Pfam" id="PF04014">
    <property type="entry name" value="MazE_antitoxin"/>
    <property type="match status" value="1"/>
</dbReference>
<dbReference type="InterPro" id="IPR007159">
    <property type="entry name" value="SpoVT-AbrB_dom"/>
</dbReference>
<reference evidence="3 4" key="1">
    <citation type="submission" date="2019-10" db="EMBL/GenBank/DDBJ databases">
        <title>Comparative genomics of sulfur disproportionating microorganisms.</title>
        <authorList>
            <person name="Ward L.M."/>
            <person name="Bertran E."/>
            <person name="Johnston D."/>
        </authorList>
    </citation>
    <scope>NUCLEOTIDE SEQUENCE [LARGE SCALE GENOMIC DNA]</scope>
    <source>
        <strain evidence="3 4">DSM 14055</strain>
    </source>
</reference>
<comment type="caution">
    <text evidence="3">The sequence shown here is derived from an EMBL/GenBank/DDBJ whole genome shotgun (WGS) entry which is preliminary data.</text>
</comment>
<proteinExistence type="predicted"/>
<sequence>MLRARLTSKGQITIPVTVRRMLNLQPGDELLFDVSPEGEVKVRSFKRKRLTELYASLPTVKEYPGKEKVREEVAASIARQILVKGKEKE</sequence>